<dbReference type="EMBL" id="DRVY01000003">
    <property type="protein sequence ID" value="HHR91892.1"/>
    <property type="molecule type" value="Genomic_DNA"/>
</dbReference>
<accession>A0A7C5UR90</accession>
<keyword evidence="1" id="KW-1133">Transmembrane helix</keyword>
<dbReference type="AlphaFoldDB" id="A0A7C5UR90"/>
<protein>
    <submittedName>
        <fullName evidence="2">DUF333 domain-containing protein</fullName>
    </submittedName>
</protein>
<organism evidence="2">
    <name type="scientific">candidate division CPR3 bacterium</name>
    <dbReference type="NCBI Taxonomy" id="2268181"/>
    <lineage>
        <taxon>Bacteria</taxon>
        <taxon>Bacteria division CPR3</taxon>
    </lineage>
</organism>
<sequence length="197" mass="21922">MINMERKLWRLMLCMFITLPLLFQLTAGMLDPSAVYCEKLGYNFTIATTSEGERGMCQLPDGPHDAWNFLKGKSGREYSYCKLHGYGIKTITDEEKCAPIGSLDCAVCILENGTEVEVTRLMGLSFEEGKCGDGICSLGENYSNCPQDCPAPTTTTTLPPAKPTLPFYYIVIIFIFIAVILFFLLTRIKVQRSEGPS</sequence>
<proteinExistence type="predicted"/>
<reference evidence="2" key="1">
    <citation type="journal article" date="2020" name="mSystems">
        <title>Genome- and Community-Level Interaction Insights into Carbon Utilization and Element Cycling Functions of Hydrothermarchaeota in Hydrothermal Sediment.</title>
        <authorList>
            <person name="Zhou Z."/>
            <person name="Liu Y."/>
            <person name="Xu W."/>
            <person name="Pan J."/>
            <person name="Luo Z.H."/>
            <person name="Li M."/>
        </authorList>
    </citation>
    <scope>NUCLEOTIDE SEQUENCE [LARGE SCALE GENOMIC DNA]</scope>
    <source>
        <strain evidence="2">SpSt-1042</strain>
    </source>
</reference>
<evidence type="ECO:0000256" key="1">
    <source>
        <dbReference type="SAM" id="Phobius"/>
    </source>
</evidence>
<name>A0A7C5UR90_UNCC3</name>
<feature type="transmembrane region" description="Helical" evidence="1">
    <location>
        <begin position="167"/>
        <end position="185"/>
    </location>
</feature>
<dbReference type="InterPro" id="IPR005590">
    <property type="entry name" value="DUF333"/>
</dbReference>
<dbReference type="Pfam" id="PF03891">
    <property type="entry name" value="DUF333"/>
    <property type="match status" value="1"/>
</dbReference>
<gene>
    <name evidence="2" type="ORF">ENL96_00045</name>
</gene>
<keyword evidence="1" id="KW-0812">Transmembrane</keyword>
<keyword evidence="1" id="KW-0472">Membrane</keyword>
<comment type="caution">
    <text evidence="2">The sequence shown here is derived from an EMBL/GenBank/DDBJ whole genome shotgun (WGS) entry which is preliminary data.</text>
</comment>
<evidence type="ECO:0000313" key="2">
    <source>
        <dbReference type="EMBL" id="HHR91892.1"/>
    </source>
</evidence>